<keyword evidence="3" id="KW-1133">Transmembrane helix</keyword>
<evidence type="ECO:0000313" key="5">
    <source>
        <dbReference type="EMBL" id="CAG8395373.1"/>
    </source>
</evidence>
<dbReference type="PRINTS" id="PR01415">
    <property type="entry name" value="ANKYRIN"/>
</dbReference>
<feature type="transmembrane region" description="Helical" evidence="3">
    <location>
        <begin position="6"/>
        <end position="26"/>
    </location>
</feature>
<dbReference type="PROSITE" id="PS50297">
    <property type="entry name" value="ANK_REP_REGION"/>
    <property type="match status" value="3"/>
</dbReference>
<dbReference type="InterPro" id="IPR027417">
    <property type="entry name" value="P-loop_NTPase"/>
</dbReference>
<dbReference type="Pfam" id="PF12796">
    <property type="entry name" value="Ank_2"/>
    <property type="match status" value="2"/>
</dbReference>
<dbReference type="SUPFAM" id="SSF48403">
    <property type="entry name" value="Ankyrin repeat"/>
    <property type="match status" value="1"/>
</dbReference>
<comment type="caution">
    <text evidence="5">The sequence shown here is derived from an EMBL/GenBank/DDBJ whole genome shotgun (WGS) entry which is preliminary data.</text>
</comment>
<dbReference type="InterPro" id="IPR036770">
    <property type="entry name" value="Ankyrin_rpt-contain_sf"/>
</dbReference>
<dbReference type="InterPro" id="IPR056884">
    <property type="entry name" value="NPHP3-like_N"/>
</dbReference>
<feature type="repeat" description="ANK" evidence="2">
    <location>
        <begin position="557"/>
        <end position="589"/>
    </location>
</feature>
<keyword evidence="3" id="KW-0812">Transmembrane</keyword>
<dbReference type="SUPFAM" id="SSF52540">
    <property type="entry name" value="P-loop containing nucleoside triphosphate hydrolases"/>
    <property type="match status" value="1"/>
</dbReference>
<keyword evidence="1" id="KW-0677">Repeat</keyword>
<dbReference type="OrthoDB" id="366390at2759"/>
<proteinExistence type="predicted"/>
<evidence type="ECO:0000259" key="4">
    <source>
        <dbReference type="Pfam" id="PF24883"/>
    </source>
</evidence>
<organism evidence="5 6">
    <name type="scientific">Penicillium salamii</name>
    <dbReference type="NCBI Taxonomy" id="1612424"/>
    <lineage>
        <taxon>Eukaryota</taxon>
        <taxon>Fungi</taxon>
        <taxon>Dikarya</taxon>
        <taxon>Ascomycota</taxon>
        <taxon>Pezizomycotina</taxon>
        <taxon>Eurotiomycetes</taxon>
        <taxon>Eurotiomycetidae</taxon>
        <taxon>Eurotiales</taxon>
        <taxon>Aspergillaceae</taxon>
        <taxon>Penicillium</taxon>
    </lineage>
</organism>
<feature type="transmembrane region" description="Helical" evidence="3">
    <location>
        <begin position="928"/>
        <end position="948"/>
    </location>
</feature>
<feature type="domain" description="Nephrocystin 3-like N-terminal" evidence="4">
    <location>
        <begin position="43"/>
        <end position="203"/>
    </location>
</feature>
<keyword evidence="3" id="KW-0472">Membrane</keyword>
<dbReference type="SMART" id="SM00248">
    <property type="entry name" value="ANK"/>
    <property type="match status" value="6"/>
</dbReference>
<sequence>MVRNILDVYLVLILLTITADIIRSLSFPQMWDRRDRIEPCYPNTCQWILGLDKYTSWRDQSRGLLWIKGRPGAGKSTLMAFLHEELRKSPDAKLQRTPSGMFRSLLVQILKSNTTVRSELREAYLERCRVFGTDRWEWPQGLLEKLFQQTILRLATQQQVTIFVDALDEAGSDTFQRLADYFHQLNQDATKNAANVKICISCRHYPIVDKFPAKEIIVEAHNDKDIATYIKHHLDDMVDTDGPHQEEWKDLMKALIKQARGVFQWAHIVMPLIKEEIDDGRSPRDIRHWLPTPTGNLEDMYQYILERVIKSRYRTQAFQFFQWAALAERPLTVTEMRYAMAANKIDATRPSVQWQEINDFVETDESMRRMTKTLSGGLAEVVKGHDSGETIQFVHRTVKEFMRTTGLAYLSSLIKTVTPLVEKETIILQCQATLYRSCLFYLLATVKIPCESLQDTPYQRKVELLEKVPFSNYATKNLLVHAKRAIEFRSFRLEKEISILQKVVGGWVEFYQAFGSHEAGCPPAGTTVLHMAATANMTNVAAELGCKFESLTAVDKNGDTPLHSAARWGHVEVGNILLEKGAMMNTTSRDGETALIKAASRGHVEFVELLLLNGADINVTANGVCALSLSTQYRHEDIMQLLLGCGANVETALQALNLADDQMYLKQSALDYAAAAGNHHMVKAMISAGAEVNHASKSDLKVPLHLAAESGQIDVVTTLLDANADPTKEDSLSRTVLYYAGLSGSTLIAQTLETALGPYIKGFELGLCYRANNGELSVHKVQITKRMSDYILLSDILHAYKQKRCQGLRRYSLKGLQAVKPIKYELIYPDSDQTAITECCIPLSKLLATCAGQSHLRSIIMSPPERSKTQNIWVEVLIQELSKVDGFGLLCLESWVMKRIVLLAVTCFVIAGLIGILWATILDKTADGFAITGCLIAAEALAISLVIFEAQLRPAN</sequence>
<feature type="transmembrane region" description="Helical" evidence="3">
    <location>
        <begin position="900"/>
        <end position="922"/>
    </location>
</feature>
<evidence type="ECO:0000313" key="6">
    <source>
        <dbReference type="Proteomes" id="UP001152646"/>
    </source>
</evidence>
<feature type="repeat" description="ANK" evidence="2">
    <location>
        <begin position="590"/>
        <end position="622"/>
    </location>
</feature>
<dbReference type="PANTHER" id="PTHR10039">
    <property type="entry name" value="AMELOGENIN"/>
    <property type="match status" value="1"/>
</dbReference>
<dbReference type="Pfam" id="PF24883">
    <property type="entry name" value="NPHP3_N"/>
    <property type="match status" value="1"/>
</dbReference>
<protein>
    <recommendedName>
        <fullName evidence="4">Nephrocystin 3-like N-terminal domain-containing protein</fullName>
    </recommendedName>
</protein>
<name>A0A9W4JEU9_9EURO</name>
<gene>
    <name evidence="5" type="ORF">PSALAMII_LOCUS7525</name>
</gene>
<keyword evidence="2" id="KW-0040">ANK repeat</keyword>
<dbReference type="Gene3D" id="1.25.40.20">
    <property type="entry name" value="Ankyrin repeat-containing domain"/>
    <property type="match status" value="2"/>
</dbReference>
<feature type="repeat" description="ANK" evidence="2">
    <location>
        <begin position="665"/>
        <end position="697"/>
    </location>
</feature>
<dbReference type="PROSITE" id="PS50088">
    <property type="entry name" value="ANK_REPEAT"/>
    <property type="match status" value="4"/>
</dbReference>
<feature type="repeat" description="ANK" evidence="2">
    <location>
        <begin position="699"/>
        <end position="731"/>
    </location>
</feature>
<reference evidence="5" key="1">
    <citation type="submission" date="2021-07" db="EMBL/GenBank/DDBJ databases">
        <authorList>
            <person name="Branca A.L. A."/>
        </authorList>
    </citation>
    <scope>NUCLEOTIDE SEQUENCE</scope>
</reference>
<dbReference type="AlphaFoldDB" id="A0A9W4JEU9"/>
<evidence type="ECO:0000256" key="3">
    <source>
        <dbReference type="SAM" id="Phobius"/>
    </source>
</evidence>
<accession>A0A9W4JEU9</accession>
<dbReference type="EMBL" id="CAJVPA010000198">
    <property type="protein sequence ID" value="CAG8395373.1"/>
    <property type="molecule type" value="Genomic_DNA"/>
</dbReference>
<dbReference type="Gene3D" id="3.40.50.300">
    <property type="entry name" value="P-loop containing nucleotide triphosphate hydrolases"/>
    <property type="match status" value="1"/>
</dbReference>
<evidence type="ECO:0000256" key="2">
    <source>
        <dbReference type="PROSITE-ProRule" id="PRU00023"/>
    </source>
</evidence>
<dbReference type="Proteomes" id="UP001152646">
    <property type="component" value="Unassembled WGS sequence"/>
</dbReference>
<evidence type="ECO:0000256" key="1">
    <source>
        <dbReference type="ARBA" id="ARBA00022737"/>
    </source>
</evidence>
<dbReference type="Pfam" id="PF13637">
    <property type="entry name" value="Ank_4"/>
    <property type="match status" value="1"/>
</dbReference>
<dbReference type="InterPro" id="IPR002110">
    <property type="entry name" value="Ankyrin_rpt"/>
</dbReference>
<dbReference type="PANTHER" id="PTHR10039:SF5">
    <property type="entry name" value="NACHT DOMAIN-CONTAINING PROTEIN"/>
    <property type="match status" value="1"/>
</dbReference>